<dbReference type="PROSITE" id="PS51767">
    <property type="entry name" value="PEPTIDASE_A1"/>
    <property type="match status" value="1"/>
</dbReference>
<name>A0AAU9JI91_9CILI</name>
<dbReference type="Pfam" id="PF00026">
    <property type="entry name" value="Asp"/>
    <property type="match status" value="1"/>
</dbReference>
<gene>
    <name evidence="10" type="ORF">BSTOLATCC_MIC39488</name>
</gene>
<reference evidence="10" key="1">
    <citation type="submission" date="2021-09" db="EMBL/GenBank/DDBJ databases">
        <authorList>
            <consortium name="AG Swart"/>
            <person name="Singh M."/>
            <person name="Singh A."/>
            <person name="Seah K."/>
            <person name="Emmerich C."/>
        </authorList>
    </citation>
    <scope>NUCLEOTIDE SEQUENCE</scope>
    <source>
        <strain evidence="10">ATCC30299</strain>
    </source>
</reference>
<evidence type="ECO:0000256" key="2">
    <source>
        <dbReference type="ARBA" id="ARBA00022670"/>
    </source>
</evidence>
<dbReference type="PRINTS" id="PR00792">
    <property type="entry name" value="PEPSIN"/>
</dbReference>
<dbReference type="Proteomes" id="UP001162131">
    <property type="component" value="Unassembled WGS sequence"/>
</dbReference>
<evidence type="ECO:0000259" key="9">
    <source>
        <dbReference type="PROSITE" id="PS51767"/>
    </source>
</evidence>
<feature type="active site" evidence="5">
    <location>
        <position position="267"/>
    </location>
</feature>
<dbReference type="InterPro" id="IPR033121">
    <property type="entry name" value="PEPTIDASE_A1"/>
</dbReference>
<protein>
    <recommendedName>
        <fullName evidence="9">Peptidase A1 domain-containing protein</fullName>
    </recommendedName>
</protein>
<feature type="active site" evidence="5">
    <location>
        <position position="79"/>
    </location>
</feature>
<dbReference type="GO" id="GO:0004190">
    <property type="term" value="F:aspartic-type endopeptidase activity"/>
    <property type="evidence" value="ECO:0007669"/>
    <property type="project" value="UniProtKB-KW"/>
</dbReference>
<keyword evidence="8" id="KW-0472">Membrane</keyword>
<accession>A0AAU9JI91</accession>
<dbReference type="PANTHER" id="PTHR47966">
    <property type="entry name" value="BETA-SITE APP-CLEAVING ENZYME, ISOFORM A-RELATED"/>
    <property type="match status" value="1"/>
</dbReference>
<evidence type="ECO:0000256" key="6">
    <source>
        <dbReference type="PIRSR" id="PIRSR601461-2"/>
    </source>
</evidence>
<comment type="similarity">
    <text evidence="1 7">Belongs to the peptidase A1 family.</text>
</comment>
<dbReference type="InterPro" id="IPR001461">
    <property type="entry name" value="Aspartic_peptidase_A1"/>
</dbReference>
<dbReference type="AlphaFoldDB" id="A0AAU9JI91"/>
<dbReference type="InterPro" id="IPR034164">
    <property type="entry name" value="Pepsin-like_dom"/>
</dbReference>
<keyword evidence="3 7" id="KW-0064">Aspartyl protease</keyword>
<comment type="caution">
    <text evidence="10">The sequence shown here is derived from an EMBL/GenBank/DDBJ whole genome shotgun (WGS) entry which is preliminary data.</text>
</comment>
<keyword evidence="11" id="KW-1185">Reference proteome</keyword>
<keyword evidence="4 7" id="KW-0378">Hydrolase</keyword>
<dbReference type="PROSITE" id="PS00141">
    <property type="entry name" value="ASP_PROTEASE"/>
    <property type="match status" value="1"/>
</dbReference>
<dbReference type="EMBL" id="CAJZBQ010000039">
    <property type="protein sequence ID" value="CAG9325693.1"/>
    <property type="molecule type" value="Genomic_DNA"/>
</dbReference>
<dbReference type="GO" id="GO:0016485">
    <property type="term" value="P:protein processing"/>
    <property type="evidence" value="ECO:0007669"/>
    <property type="project" value="UniProtKB-ARBA"/>
</dbReference>
<dbReference type="CDD" id="cd05471">
    <property type="entry name" value="pepsin_like"/>
    <property type="match status" value="1"/>
</dbReference>
<evidence type="ECO:0000256" key="5">
    <source>
        <dbReference type="PIRSR" id="PIRSR601461-1"/>
    </source>
</evidence>
<organism evidence="10 11">
    <name type="scientific">Blepharisma stoltei</name>
    <dbReference type="NCBI Taxonomy" id="1481888"/>
    <lineage>
        <taxon>Eukaryota</taxon>
        <taxon>Sar</taxon>
        <taxon>Alveolata</taxon>
        <taxon>Ciliophora</taxon>
        <taxon>Postciliodesmatophora</taxon>
        <taxon>Heterotrichea</taxon>
        <taxon>Heterotrichida</taxon>
        <taxon>Blepharismidae</taxon>
        <taxon>Blepharisma</taxon>
    </lineage>
</organism>
<keyword evidence="8" id="KW-1133">Transmembrane helix</keyword>
<proteinExistence type="inferred from homology"/>
<dbReference type="PANTHER" id="PTHR47966:SF51">
    <property type="entry name" value="BETA-SITE APP-CLEAVING ENZYME, ISOFORM A-RELATED"/>
    <property type="match status" value="1"/>
</dbReference>
<evidence type="ECO:0000313" key="11">
    <source>
        <dbReference type="Proteomes" id="UP001162131"/>
    </source>
</evidence>
<keyword evidence="8" id="KW-0812">Transmembrane</keyword>
<sequence length="440" mass="50089">MYWTFLLLPLALASISINIQKRPQTKLEFKESMNKFLLSRPSFTEASSASSIITNYLNSQYYGVVYIGTPPQMFALMFDTGSPWLYIVERGCYECHYALWYFDKSASTTYETNNVPYELIYGMGYASGIISYDSVSIGDIDTIEAKNQTFLLVNYERDFGGLVADGILGLSLGGDGYDTFITTLKNQGKIQNASFSVYLNDNQFSYEEASPVSNLIIDGYDLKKYSTEEQFTYINLIGDRGHWEISCDSIWLDKYQIMTKSRSAIVDTGTTLIIGPYVEVSKIESYFSRFYGCFLDYDGFFWCDCESVRGYPDIRLVLDGKNFTISKDQYLADLDGSGYCNLLVVGMPIDLWILGDVFIRKYYVNFDMDNKQIGLAEAVKSSISSEEYETIEEPVEESNFLAIEMIIIGIIAIICWKIYTSYRKKTVLHDSQELNTNLLA</sequence>
<evidence type="ECO:0000256" key="3">
    <source>
        <dbReference type="ARBA" id="ARBA00022750"/>
    </source>
</evidence>
<keyword evidence="6" id="KW-1015">Disulfide bond</keyword>
<evidence type="ECO:0000256" key="7">
    <source>
        <dbReference type="RuleBase" id="RU000454"/>
    </source>
</evidence>
<dbReference type="FunFam" id="2.40.70.10:FF:000115">
    <property type="entry name" value="Lysosomal aspartic protease"/>
    <property type="match status" value="1"/>
</dbReference>
<dbReference type="InterPro" id="IPR021109">
    <property type="entry name" value="Peptidase_aspartic_dom_sf"/>
</dbReference>
<evidence type="ECO:0000313" key="10">
    <source>
        <dbReference type="EMBL" id="CAG9325693.1"/>
    </source>
</evidence>
<dbReference type="Gene3D" id="2.40.70.10">
    <property type="entry name" value="Acid Proteases"/>
    <property type="match status" value="2"/>
</dbReference>
<dbReference type="SUPFAM" id="SSF50630">
    <property type="entry name" value="Acid proteases"/>
    <property type="match status" value="1"/>
</dbReference>
<evidence type="ECO:0000256" key="1">
    <source>
        <dbReference type="ARBA" id="ARBA00007447"/>
    </source>
</evidence>
<evidence type="ECO:0000256" key="8">
    <source>
        <dbReference type="SAM" id="Phobius"/>
    </source>
</evidence>
<feature type="disulfide bond" evidence="6">
    <location>
        <begin position="305"/>
        <end position="340"/>
    </location>
</feature>
<evidence type="ECO:0000256" key="4">
    <source>
        <dbReference type="ARBA" id="ARBA00022801"/>
    </source>
</evidence>
<keyword evidence="2 7" id="KW-0645">Protease</keyword>
<feature type="transmembrane region" description="Helical" evidence="8">
    <location>
        <begin position="400"/>
        <end position="419"/>
    </location>
</feature>
<dbReference type="InterPro" id="IPR001969">
    <property type="entry name" value="Aspartic_peptidase_AS"/>
</dbReference>
<feature type="domain" description="Peptidase A1" evidence="9">
    <location>
        <begin position="61"/>
        <end position="376"/>
    </location>
</feature>